<feature type="region of interest" description="Disordered" evidence="1">
    <location>
        <begin position="1"/>
        <end position="85"/>
    </location>
</feature>
<feature type="compositionally biased region" description="Basic and acidic residues" evidence="1">
    <location>
        <begin position="117"/>
        <end position="150"/>
    </location>
</feature>
<feature type="compositionally biased region" description="Basic residues" evidence="1">
    <location>
        <begin position="575"/>
        <end position="585"/>
    </location>
</feature>
<dbReference type="InterPro" id="IPR012438">
    <property type="entry name" value="DUF1639"/>
</dbReference>
<protein>
    <submittedName>
        <fullName evidence="2">Uncharacterized protein</fullName>
    </submittedName>
</protein>
<dbReference type="Proteomes" id="UP001567538">
    <property type="component" value="Unassembled WGS sequence"/>
</dbReference>
<dbReference type="EMBL" id="JBEAFC010000008">
    <property type="protein sequence ID" value="KAL1543346.1"/>
    <property type="molecule type" value="Genomic_DNA"/>
</dbReference>
<accession>A0ABD1GGU1</accession>
<evidence type="ECO:0000313" key="3">
    <source>
        <dbReference type="Proteomes" id="UP001567538"/>
    </source>
</evidence>
<feature type="region of interest" description="Disordered" evidence="1">
    <location>
        <begin position="391"/>
        <end position="552"/>
    </location>
</feature>
<keyword evidence="3" id="KW-1185">Reference proteome</keyword>
<gene>
    <name evidence="2" type="ORF">AAHA92_20330</name>
</gene>
<name>A0ABD1GGU1_SALDI</name>
<feature type="compositionally biased region" description="Low complexity" evidence="1">
    <location>
        <begin position="164"/>
        <end position="182"/>
    </location>
</feature>
<evidence type="ECO:0000313" key="2">
    <source>
        <dbReference type="EMBL" id="KAL1543346.1"/>
    </source>
</evidence>
<dbReference type="AlphaFoldDB" id="A0ABD1GGU1"/>
<dbReference type="PANTHER" id="PTHR33130:SF40">
    <property type="entry name" value="CHROMOGRANIN (DUF1639)"/>
    <property type="match status" value="1"/>
</dbReference>
<comment type="caution">
    <text evidence="2">The sequence shown here is derived from an EMBL/GenBank/DDBJ whole genome shotgun (WGS) entry which is preliminary data.</text>
</comment>
<dbReference type="Pfam" id="PF07797">
    <property type="entry name" value="DUF1639"/>
    <property type="match status" value="1"/>
</dbReference>
<dbReference type="PANTHER" id="PTHR33130">
    <property type="entry name" value="PUTATIVE (DUF1639)-RELATED"/>
    <property type="match status" value="1"/>
</dbReference>
<organism evidence="2 3">
    <name type="scientific">Salvia divinorum</name>
    <name type="common">Maria pastora</name>
    <name type="synonym">Diviner's sage</name>
    <dbReference type="NCBI Taxonomy" id="28513"/>
    <lineage>
        <taxon>Eukaryota</taxon>
        <taxon>Viridiplantae</taxon>
        <taxon>Streptophyta</taxon>
        <taxon>Embryophyta</taxon>
        <taxon>Tracheophyta</taxon>
        <taxon>Spermatophyta</taxon>
        <taxon>Magnoliopsida</taxon>
        <taxon>eudicotyledons</taxon>
        <taxon>Gunneridae</taxon>
        <taxon>Pentapetalae</taxon>
        <taxon>asterids</taxon>
        <taxon>lamiids</taxon>
        <taxon>Lamiales</taxon>
        <taxon>Lamiaceae</taxon>
        <taxon>Nepetoideae</taxon>
        <taxon>Mentheae</taxon>
        <taxon>Salviinae</taxon>
        <taxon>Salvia</taxon>
        <taxon>Salvia subgen. Calosphace</taxon>
    </lineage>
</organism>
<feature type="compositionally biased region" description="Basic and acidic residues" evidence="1">
    <location>
        <begin position="414"/>
        <end position="428"/>
    </location>
</feature>
<sequence>MASPSSSSSAPSKSSQPLHNFELPPLLKWHSKDGKSAGTQKRYRTMKSLSQQYHAAAAAAVPASSSSPLRRSPSPAAAPPSRPEPPLLHLVAAAALFEADLPPPPPPHGPLVAVGGETKEPALDDEFERMSLLREESLRHYRGSDWRSEADQSAVIAYRRNPQKKPASSSSSSAKNRHSSNPAREVDVYRKNHLNKTSISPSPTSYPDERRPAAAGEDLHRRSPLKKPAFAASPALTIRPLSYLDSEDREKSKAAAGEIDAYRNPSKKSFSDSYSEERRSDAYSFKKSEFASSSSWKKHDWFNKSSADAADPYPKSPFHKKIEFVSKSKQVNISPSNSEVKVKIEKEIMVADAAASNPKQHPSKKPAYASSQMKLANSDAKVKIEKYSTVEEAAASNPKHYQLKQPAFPSQADSVDKMKSKVVEDSHLPPKKKSSFAFASPINAEVKKPEADACPKIPLLKPKLEESDAAEKKSKPAESDAVKIKIEPKEVKKEVENPKKETDLTGDDAEETRVWNLRPRNPKGKAVAQQQPKSGGGGGAASKSAAEKKEKLSISISLTRQEIEEDIFALTGAKPSRRPKKRPRNVQKQMDTMFPGLWLMSISSDTYKVTEKVCD</sequence>
<reference evidence="2 3" key="1">
    <citation type="submission" date="2024-06" db="EMBL/GenBank/DDBJ databases">
        <title>A chromosome level genome sequence of Diviner's sage (Salvia divinorum).</title>
        <authorList>
            <person name="Ford S.A."/>
            <person name="Ro D.-K."/>
            <person name="Ness R.W."/>
            <person name="Phillips M.A."/>
        </authorList>
    </citation>
    <scope>NUCLEOTIDE SEQUENCE [LARGE SCALE GENOMIC DNA]</scope>
    <source>
        <strain evidence="2">SAF-2024a</strain>
        <tissue evidence="2">Leaf</tissue>
    </source>
</reference>
<feature type="region of interest" description="Disordered" evidence="1">
    <location>
        <begin position="98"/>
        <end position="279"/>
    </location>
</feature>
<feature type="compositionally biased region" description="Basic and acidic residues" evidence="1">
    <location>
        <begin position="207"/>
        <end position="221"/>
    </location>
</feature>
<feature type="compositionally biased region" description="Pro residues" evidence="1">
    <location>
        <begin position="76"/>
        <end position="85"/>
    </location>
</feature>
<feature type="compositionally biased region" description="Low complexity" evidence="1">
    <location>
        <begin position="55"/>
        <end position="75"/>
    </location>
</feature>
<proteinExistence type="predicted"/>
<feature type="region of interest" description="Disordered" evidence="1">
    <location>
        <begin position="353"/>
        <end position="374"/>
    </location>
</feature>
<feature type="region of interest" description="Disordered" evidence="1">
    <location>
        <begin position="568"/>
        <end position="590"/>
    </location>
</feature>
<evidence type="ECO:0000256" key="1">
    <source>
        <dbReference type="SAM" id="MobiDB-lite"/>
    </source>
</evidence>
<feature type="compositionally biased region" description="Low complexity" evidence="1">
    <location>
        <begin position="1"/>
        <end position="15"/>
    </location>
</feature>
<feature type="compositionally biased region" description="Basic and acidic residues" evidence="1">
    <location>
        <begin position="462"/>
        <end position="503"/>
    </location>
</feature>
<feature type="compositionally biased region" description="Polar residues" evidence="1">
    <location>
        <begin position="195"/>
        <end position="205"/>
    </location>
</feature>